<evidence type="ECO:0000256" key="5">
    <source>
        <dbReference type="ARBA" id="ARBA00023180"/>
    </source>
</evidence>
<keyword evidence="4" id="KW-1015">Disulfide bond</keyword>
<evidence type="ECO:0000256" key="4">
    <source>
        <dbReference type="ARBA" id="ARBA00023157"/>
    </source>
</evidence>
<feature type="region of interest" description="Disordered" evidence="8">
    <location>
        <begin position="135"/>
        <end position="184"/>
    </location>
</feature>
<feature type="transmembrane region" description="Helical" evidence="9">
    <location>
        <begin position="191"/>
        <end position="216"/>
    </location>
</feature>
<accession>A0A4U5U186</accession>
<feature type="domain" description="Ephrin RBD" evidence="10">
    <location>
        <begin position="25"/>
        <end position="168"/>
    </location>
</feature>
<keyword evidence="9" id="KW-1133">Transmembrane helix</keyword>
<dbReference type="GO" id="GO:0048013">
    <property type="term" value="P:ephrin receptor signaling pathway"/>
    <property type="evidence" value="ECO:0007669"/>
    <property type="project" value="TreeGrafter"/>
</dbReference>
<evidence type="ECO:0000256" key="7">
    <source>
        <dbReference type="RuleBase" id="RU004375"/>
    </source>
</evidence>
<proteinExistence type="inferred from homology"/>
<dbReference type="STRING" id="240159.A0A4U5U186"/>
<dbReference type="GO" id="GO:0005886">
    <property type="term" value="C:plasma membrane"/>
    <property type="evidence" value="ECO:0007669"/>
    <property type="project" value="TreeGrafter"/>
</dbReference>
<protein>
    <submittedName>
        <fullName evidence="11">Ephrin-B2a</fullName>
    </submittedName>
</protein>
<dbReference type="Gene3D" id="2.60.40.420">
    <property type="entry name" value="Cupredoxins - blue copper proteins"/>
    <property type="match status" value="1"/>
</dbReference>
<evidence type="ECO:0000256" key="8">
    <source>
        <dbReference type="SAM" id="MobiDB-lite"/>
    </source>
</evidence>
<dbReference type="InterPro" id="IPR001799">
    <property type="entry name" value="Ephrin_RBD"/>
</dbReference>
<evidence type="ECO:0000259" key="10">
    <source>
        <dbReference type="PROSITE" id="PS51551"/>
    </source>
</evidence>
<dbReference type="GO" id="GO:0007411">
    <property type="term" value="P:axon guidance"/>
    <property type="evidence" value="ECO:0007669"/>
    <property type="project" value="TreeGrafter"/>
</dbReference>
<keyword evidence="12" id="KW-1185">Reference proteome</keyword>
<feature type="compositionally biased region" description="Basic residues" evidence="8">
    <location>
        <begin position="256"/>
        <end position="265"/>
    </location>
</feature>
<dbReference type="PRINTS" id="PR01347">
    <property type="entry name" value="EPHRIN"/>
</dbReference>
<dbReference type="EMBL" id="CM014079">
    <property type="protein sequence ID" value="TKS67649.1"/>
    <property type="molecule type" value="Genomic_DNA"/>
</dbReference>
<comment type="caution">
    <text evidence="6">Lacks conserved residue(s) required for the propagation of feature annotation.</text>
</comment>
<evidence type="ECO:0000256" key="3">
    <source>
        <dbReference type="ARBA" id="ARBA00023136"/>
    </source>
</evidence>
<dbReference type="InterPro" id="IPR031328">
    <property type="entry name" value="Ephrin"/>
</dbReference>
<keyword evidence="2" id="KW-0732">Signal</keyword>
<evidence type="ECO:0000256" key="2">
    <source>
        <dbReference type="ARBA" id="ARBA00022729"/>
    </source>
</evidence>
<evidence type="ECO:0000313" key="11">
    <source>
        <dbReference type="EMBL" id="TKS67649.1"/>
    </source>
</evidence>
<evidence type="ECO:0000313" key="12">
    <source>
        <dbReference type="Proteomes" id="UP000298787"/>
    </source>
</evidence>
<comment type="subcellular location">
    <subcellularLocation>
        <location evidence="1">Membrane</location>
    </subcellularLocation>
</comment>
<keyword evidence="3 7" id="KW-0472">Membrane</keyword>
<dbReference type="Pfam" id="PF00812">
    <property type="entry name" value="Ephrin"/>
    <property type="match status" value="1"/>
</dbReference>
<organism evidence="11 12">
    <name type="scientific">Collichthys lucidus</name>
    <name type="common">Big head croaker</name>
    <name type="synonym">Sciaena lucida</name>
    <dbReference type="NCBI Taxonomy" id="240159"/>
    <lineage>
        <taxon>Eukaryota</taxon>
        <taxon>Metazoa</taxon>
        <taxon>Chordata</taxon>
        <taxon>Craniata</taxon>
        <taxon>Vertebrata</taxon>
        <taxon>Euteleostomi</taxon>
        <taxon>Actinopterygii</taxon>
        <taxon>Neopterygii</taxon>
        <taxon>Teleostei</taxon>
        <taxon>Neoteleostei</taxon>
        <taxon>Acanthomorphata</taxon>
        <taxon>Eupercaria</taxon>
        <taxon>Sciaenidae</taxon>
        <taxon>Collichthys</taxon>
    </lineage>
</organism>
<feature type="region of interest" description="Disordered" evidence="8">
    <location>
        <begin position="238"/>
        <end position="265"/>
    </location>
</feature>
<reference evidence="11 12" key="1">
    <citation type="submission" date="2019-01" db="EMBL/GenBank/DDBJ databases">
        <title>Genome Assembly of Collichthys lucidus.</title>
        <authorList>
            <person name="Cai M."/>
            <person name="Xiao S."/>
        </authorList>
    </citation>
    <scope>NUCLEOTIDE SEQUENCE [LARGE SCALE GENOMIC DNA]</scope>
    <source>
        <strain evidence="11">JT15FE1705JMU</strain>
        <tissue evidence="11">Muscle</tissue>
    </source>
</reference>
<evidence type="ECO:0000256" key="9">
    <source>
        <dbReference type="SAM" id="Phobius"/>
    </source>
</evidence>
<dbReference type="GO" id="GO:0048514">
    <property type="term" value="P:blood vessel morphogenesis"/>
    <property type="evidence" value="ECO:0007669"/>
    <property type="project" value="TreeGrafter"/>
</dbReference>
<evidence type="ECO:0000256" key="6">
    <source>
        <dbReference type="PROSITE-ProRule" id="PRU00884"/>
    </source>
</evidence>
<dbReference type="PANTHER" id="PTHR11304">
    <property type="entry name" value="EPHRIN"/>
    <property type="match status" value="1"/>
</dbReference>
<dbReference type="AlphaFoldDB" id="A0A4U5U186"/>
<dbReference type="PROSITE" id="PS51551">
    <property type="entry name" value="EPHRIN_RBD_2"/>
    <property type="match status" value="1"/>
</dbReference>
<dbReference type="Proteomes" id="UP000298787">
    <property type="component" value="Chromosome 2"/>
</dbReference>
<gene>
    <name evidence="11" type="ORF">D9C73_001027</name>
</gene>
<keyword evidence="5" id="KW-0325">Glycoprotein</keyword>
<sequence>MGDSMWRYYFGVLFIAFKVDLCRALILESIYWNTTNTKFVPGHGVVLYPQIGDKLDIVCPRVDGGVLDGVEYYKVYMVPREQLESCTITKADTPLLNCVKPDQDVKFTLKFQEFSPNLWGLEFFRGRDYYIIYPSDPSPPKDKPTKLPFPPKNDGKESYNPNEVLEKPGVAPRESENENGGKSSSAIGSEVAIFVGIASGSVIFIIIIIMLVLLLLKYRRRHRKHSPQHAATLSLSTLATPKRSGGGGNNNWLGAQRHHHPAQDC</sequence>
<comment type="similarity">
    <text evidence="6 7">Belongs to the ephrin family.</text>
</comment>
<dbReference type="InterPro" id="IPR008972">
    <property type="entry name" value="Cupredoxin"/>
</dbReference>
<name>A0A4U5U186_COLLU</name>
<dbReference type="GO" id="GO:0046875">
    <property type="term" value="F:ephrin receptor binding"/>
    <property type="evidence" value="ECO:0007669"/>
    <property type="project" value="TreeGrafter"/>
</dbReference>
<dbReference type="SUPFAM" id="SSF49503">
    <property type="entry name" value="Cupredoxins"/>
    <property type="match status" value="1"/>
</dbReference>
<evidence type="ECO:0000256" key="1">
    <source>
        <dbReference type="ARBA" id="ARBA00004370"/>
    </source>
</evidence>
<dbReference type="PANTHER" id="PTHR11304:SF18">
    <property type="entry name" value="EPHRIN-B2"/>
    <property type="match status" value="1"/>
</dbReference>
<keyword evidence="9" id="KW-0812">Transmembrane</keyword>